<dbReference type="InterPro" id="IPR036291">
    <property type="entry name" value="NAD(P)-bd_dom_sf"/>
</dbReference>
<evidence type="ECO:0000256" key="1">
    <source>
        <dbReference type="ARBA" id="ARBA00006484"/>
    </source>
</evidence>
<evidence type="ECO:0000313" key="3">
    <source>
        <dbReference type="Proteomes" id="UP001431634"/>
    </source>
</evidence>
<dbReference type="PRINTS" id="PR00081">
    <property type="entry name" value="GDHRDH"/>
</dbReference>
<reference evidence="2" key="1">
    <citation type="submission" date="2023-05" db="EMBL/GenBank/DDBJ databases">
        <title>Whole genome sequence of Commensalibacter sp.</title>
        <authorList>
            <person name="Charoenyingcharoen P."/>
            <person name="Yukphan P."/>
        </authorList>
    </citation>
    <scope>NUCLEOTIDE SEQUENCE</scope>
    <source>
        <strain evidence="2">TBRC 16381</strain>
    </source>
</reference>
<dbReference type="Pfam" id="PF13561">
    <property type="entry name" value="adh_short_C2"/>
    <property type="match status" value="1"/>
</dbReference>
<organism evidence="2 3">
    <name type="scientific">Commensalibacter oyaizuii</name>
    <dbReference type="NCBI Taxonomy" id="3043873"/>
    <lineage>
        <taxon>Bacteria</taxon>
        <taxon>Pseudomonadati</taxon>
        <taxon>Pseudomonadota</taxon>
        <taxon>Alphaproteobacteria</taxon>
        <taxon>Acetobacterales</taxon>
        <taxon>Acetobacteraceae</taxon>
    </lineage>
</organism>
<comment type="caution">
    <text evidence="2">The sequence shown here is derived from an EMBL/GenBank/DDBJ whole genome shotgun (WGS) entry which is preliminary data.</text>
</comment>
<dbReference type="CDD" id="cd05233">
    <property type="entry name" value="SDR_c"/>
    <property type="match status" value="1"/>
</dbReference>
<sequence>MDLKIKDKIYIITGGGSGIGGGISLSLAKEGAIPVIFGRSALKPEFKKEIEQIQPKYVFVRVNLTDTEGCKKAVQDILNQFGRIDGLVNCAGGNDSISLEAGIDQFRQSLENNLIHCYAMAHFCIDALKKTHGTIVNIGSKTSLTGQGNTSGYTAAKGALLSLTREWAASYLDDNIRVNAIIVAECWTPLYERWIHSFDNPKEKLQNITKNIPLGRRMTTIEEIADTTVFILSPRSSHTTGQWIIVDGGYTNLDRVLTA</sequence>
<proteinExistence type="inferred from homology"/>
<dbReference type="InterPro" id="IPR020904">
    <property type="entry name" value="Sc_DH/Rdtase_CS"/>
</dbReference>
<gene>
    <name evidence="2" type="ORF">QJV27_07270</name>
</gene>
<evidence type="ECO:0000313" key="2">
    <source>
        <dbReference type="EMBL" id="MDI2091168.1"/>
    </source>
</evidence>
<dbReference type="PANTHER" id="PTHR42760:SF122">
    <property type="entry name" value="NAD(P)-BINDING PROTEIN"/>
    <property type="match status" value="1"/>
</dbReference>
<dbReference type="Gene3D" id="3.40.50.720">
    <property type="entry name" value="NAD(P)-binding Rossmann-like Domain"/>
    <property type="match status" value="1"/>
</dbReference>
<dbReference type="PRINTS" id="PR00080">
    <property type="entry name" value="SDRFAMILY"/>
</dbReference>
<dbReference type="InterPro" id="IPR002347">
    <property type="entry name" value="SDR_fam"/>
</dbReference>
<dbReference type="EMBL" id="JASBAO010000001">
    <property type="protein sequence ID" value="MDI2091168.1"/>
    <property type="molecule type" value="Genomic_DNA"/>
</dbReference>
<keyword evidence="3" id="KW-1185">Reference proteome</keyword>
<dbReference type="NCBIfam" id="NF006384">
    <property type="entry name" value="PRK08628.1"/>
    <property type="match status" value="1"/>
</dbReference>
<protein>
    <submittedName>
        <fullName evidence="2">SDR family oxidoreductase</fullName>
    </submittedName>
</protein>
<dbReference type="PROSITE" id="PS00061">
    <property type="entry name" value="ADH_SHORT"/>
    <property type="match status" value="1"/>
</dbReference>
<dbReference type="SUPFAM" id="SSF51735">
    <property type="entry name" value="NAD(P)-binding Rossmann-fold domains"/>
    <property type="match status" value="1"/>
</dbReference>
<accession>A0ABT6Q227</accession>
<dbReference type="PANTHER" id="PTHR42760">
    <property type="entry name" value="SHORT-CHAIN DEHYDROGENASES/REDUCTASES FAMILY MEMBER"/>
    <property type="match status" value="1"/>
</dbReference>
<dbReference type="RefSeq" id="WP_281448266.1">
    <property type="nucleotide sequence ID" value="NZ_JASBAO010000001.1"/>
</dbReference>
<dbReference type="Proteomes" id="UP001431634">
    <property type="component" value="Unassembled WGS sequence"/>
</dbReference>
<comment type="similarity">
    <text evidence="1">Belongs to the short-chain dehydrogenases/reductases (SDR) family.</text>
</comment>
<name>A0ABT6Q227_9PROT</name>